<organism evidence="2 3">
    <name type="scientific">Ligilactobacillus araffinosus DSM 20653</name>
    <dbReference type="NCBI Taxonomy" id="1423820"/>
    <lineage>
        <taxon>Bacteria</taxon>
        <taxon>Bacillati</taxon>
        <taxon>Bacillota</taxon>
        <taxon>Bacilli</taxon>
        <taxon>Lactobacillales</taxon>
        <taxon>Lactobacillaceae</taxon>
        <taxon>Ligilactobacillus</taxon>
    </lineage>
</organism>
<evidence type="ECO:0000313" key="3">
    <source>
        <dbReference type="Proteomes" id="UP000051291"/>
    </source>
</evidence>
<comment type="caution">
    <text evidence="2">The sequence shown here is derived from an EMBL/GenBank/DDBJ whole genome shotgun (WGS) entry which is preliminary data.</text>
</comment>
<feature type="compositionally biased region" description="Basic and acidic residues" evidence="1">
    <location>
        <begin position="166"/>
        <end position="179"/>
    </location>
</feature>
<sequence>MELSQILQKSISQIALSGQGVKTYLVPQIPRQLLTRAWRTFCPQEKRTSILALIDTSFFQNGKEGFVFTQNALYIREAMHRVKVFPYDRINAIIYFQALSTYSGKNSVSMEIDSKDYDYEVSNVLLKGINTDRFNRMLQQIVSLYRPDERHEIEEELEDSETQIAHPEKFKPHKFKDGDPQIYQK</sequence>
<gene>
    <name evidence="2" type="ORF">FC64_GL001219</name>
</gene>
<reference evidence="2 3" key="1">
    <citation type="journal article" date="2015" name="Genome Announc.">
        <title>Expanding the biotechnology potential of lactobacilli through comparative genomics of 213 strains and associated genera.</title>
        <authorList>
            <person name="Sun Z."/>
            <person name="Harris H.M."/>
            <person name="McCann A."/>
            <person name="Guo C."/>
            <person name="Argimon S."/>
            <person name="Zhang W."/>
            <person name="Yang X."/>
            <person name="Jeffery I.B."/>
            <person name="Cooney J.C."/>
            <person name="Kagawa T.F."/>
            <person name="Liu W."/>
            <person name="Song Y."/>
            <person name="Salvetti E."/>
            <person name="Wrobel A."/>
            <person name="Rasinkangas P."/>
            <person name="Parkhill J."/>
            <person name="Rea M.C."/>
            <person name="O'Sullivan O."/>
            <person name="Ritari J."/>
            <person name="Douillard F.P."/>
            <person name="Paul Ross R."/>
            <person name="Yang R."/>
            <person name="Briner A.E."/>
            <person name="Felis G.E."/>
            <person name="de Vos W.M."/>
            <person name="Barrangou R."/>
            <person name="Klaenhammer T.R."/>
            <person name="Caufield P.W."/>
            <person name="Cui Y."/>
            <person name="Zhang H."/>
            <person name="O'Toole P.W."/>
        </authorList>
    </citation>
    <scope>NUCLEOTIDE SEQUENCE [LARGE SCALE GENOMIC DNA]</scope>
    <source>
        <strain evidence="2 3">DSM 20653</strain>
    </source>
</reference>
<evidence type="ECO:0000256" key="1">
    <source>
        <dbReference type="SAM" id="MobiDB-lite"/>
    </source>
</evidence>
<name>A0A0R1ZJX2_9LACO</name>
<evidence type="ECO:0000313" key="2">
    <source>
        <dbReference type="EMBL" id="KRM52025.1"/>
    </source>
</evidence>
<protein>
    <submittedName>
        <fullName evidence="2">Uncharacterized protein</fullName>
    </submittedName>
</protein>
<feature type="region of interest" description="Disordered" evidence="1">
    <location>
        <begin position="153"/>
        <end position="185"/>
    </location>
</feature>
<proteinExistence type="predicted"/>
<accession>A0A0R1ZJX2</accession>
<dbReference type="Proteomes" id="UP000051291">
    <property type="component" value="Unassembled WGS sequence"/>
</dbReference>
<keyword evidence="3" id="KW-1185">Reference proteome</keyword>
<dbReference type="PATRIC" id="fig|1423820.4.peg.1245"/>
<dbReference type="EMBL" id="AYYZ01000029">
    <property type="protein sequence ID" value="KRM52025.1"/>
    <property type="molecule type" value="Genomic_DNA"/>
</dbReference>
<dbReference type="RefSeq" id="WP_057907041.1">
    <property type="nucleotide sequence ID" value="NZ_AYYZ01000029.1"/>
</dbReference>
<dbReference type="AlphaFoldDB" id="A0A0R1ZJX2"/>